<dbReference type="RefSeq" id="WP_219041383.1">
    <property type="nucleotide sequence ID" value="NZ_JAHWDF010000040.1"/>
</dbReference>
<evidence type="ECO:0000313" key="3">
    <source>
        <dbReference type="Proteomes" id="UP000719267"/>
    </source>
</evidence>
<evidence type="ECO:0000313" key="2">
    <source>
        <dbReference type="EMBL" id="MBW2963104.1"/>
    </source>
</evidence>
<reference evidence="2 3" key="1">
    <citation type="submission" date="2021-07" db="EMBL/GenBank/DDBJ databases">
        <title>Mesonia aestuariivivens sp. nov., isolated from a tidal flat.</title>
        <authorList>
            <person name="Kim Y.-O."/>
            <person name="Yoon J.-H."/>
        </authorList>
    </citation>
    <scope>NUCLEOTIDE SEQUENCE [LARGE SCALE GENOMIC DNA]</scope>
    <source>
        <strain evidence="2 3">JHPTF-M18</strain>
    </source>
</reference>
<dbReference type="InterPro" id="IPR014976">
    <property type="entry name" value="AbpA_HamA_C"/>
</dbReference>
<sequence>MFKESSIKISEKLTLNFLNIENYSQEFIELIEQEIGFIRNGDLSNENIKYIKKAIKAWFHKKGNDERPKIGYVAEFICHLYLRSQNFEQYFLFKNLEENGPKKGFDGLYLKEDEMWLVESKSTSDLKKTHLSKIKEAYKDIKNKVESVNQKDNNPWENSKNHLDNRNIKENVGLLKNINKISQDFIDQTPHKVEEYNIIPSSTIYLGEKYKDIDDVKLKAELEKVCKKFNAKKLNILCVNKKSIDEFINFING</sequence>
<keyword evidence="3" id="KW-1185">Reference proteome</keyword>
<organism evidence="2 3">
    <name type="scientific">Mesonia aestuariivivens</name>
    <dbReference type="NCBI Taxonomy" id="2796128"/>
    <lineage>
        <taxon>Bacteria</taxon>
        <taxon>Pseudomonadati</taxon>
        <taxon>Bacteroidota</taxon>
        <taxon>Flavobacteriia</taxon>
        <taxon>Flavobacteriales</taxon>
        <taxon>Flavobacteriaceae</taxon>
        <taxon>Mesonia</taxon>
    </lineage>
</organism>
<dbReference type="Proteomes" id="UP000719267">
    <property type="component" value="Unassembled WGS sequence"/>
</dbReference>
<proteinExistence type="predicted"/>
<comment type="caution">
    <text evidence="2">The sequence shown here is derived from an EMBL/GenBank/DDBJ whole genome shotgun (WGS) entry which is preliminary data.</text>
</comment>
<accession>A0ABS6W7L0</accession>
<gene>
    <name evidence="2" type="ORF">KW502_15085</name>
</gene>
<dbReference type="EMBL" id="JAHWDF010000040">
    <property type="protein sequence ID" value="MBW2963104.1"/>
    <property type="molecule type" value="Genomic_DNA"/>
</dbReference>
<name>A0ABS6W7L0_9FLAO</name>
<dbReference type="Pfam" id="PF08878">
    <property type="entry name" value="HamA"/>
    <property type="match status" value="1"/>
</dbReference>
<evidence type="ECO:0000259" key="1">
    <source>
        <dbReference type="Pfam" id="PF08878"/>
    </source>
</evidence>
<protein>
    <recommendedName>
        <fullName evidence="1">Anti-bacteriophage protein A/HamA C-terminal domain-containing protein</fullName>
    </recommendedName>
</protein>
<feature type="domain" description="Anti-bacteriophage protein A/HamA C-terminal" evidence="1">
    <location>
        <begin position="41"/>
        <end position="251"/>
    </location>
</feature>